<dbReference type="EMBL" id="BIFT01000001">
    <property type="protein sequence ID" value="GCE26968.1"/>
    <property type="molecule type" value="Genomic_DNA"/>
</dbReference>
<sequence>MRHHDHVPVVTALSGRLPPAAAWWPSLLSTRFLLSGSLPLRGAQKGPSPERIVGDLSLGEVITMGEPNRPDIGPPRCGGWQVTAEGHSYVGLVL</sequence>
<reference evidence="2" key="1">
    <citation type="submission" date="2018-12" db="EMBL/GenBank/DDBJ databases">
        <title>Tengunoibacter tsumagoiensis gen. nov., sp. nov., Dictyobacter kobayashii sp. nov., D. alpinus sp. nov., and D. joshuensis sp. nov. and description of Dictyobacteraceae fam. nov. within the order Ktedonobacterales isolated from Tengu-no-mugimeshi.</title>
        <authorList>
            <person name="Wang C.M."/>
            <person name="Zheng Y."/>
            <person name="Sakai Y."/>
            <person name="Toyoda A."/>
            <person name="Minakuchi Y."/>
            <person name="Abe K."/>
            <person name="Yokota A."/>
            <person name="Yabe S."/>
        </authorList>
    </citation>
    <scope>NUCLEOTIDE SEQUENCE [LARGE SCALE GENOMIC DNA]</scope>
    <source>
        <strain evidence="2">Uno16</strain>
    </source>
</reference>
<evidence type="ECO:0000313" key="1">
    <source>
        <dbReference type="EMBL" id="GCE26968.1"/>
    </source>
</evidence>
<comment type="caution">
    <text evidence="1">The sequence shown here is derived from an EMBL/GenBank/DDBJ whole genome shotgun (WGS) entry which is preliminary data.</text>
</comment>
<keyword evidence="2" id="KW-1185">Reference proteome</keyword>
<dbReference type="AlphaFoldDB" id="A0A402B6J4"/>
<accession>A0A402B6J4</accession>
<dbReference type="Proteomes" id="UP000287171">
    <property type="component" value="Unassembled WGS sequence"/>
</dbReference>
<gene>
    <name evidence="1" type="ORF">KDA_24520</name>
</gene>
<protein>
    <submittedName>
        <fullName evidence="1">Uncharacterized protein</fullName>
    </submittedName>
</protein>
<name>A0A402B6J4_9CHLR</name>
<evidence type="ECO:0000313" key="2">
    <source>
        <dbReference type="Proteomes" id="UP000287171"/>
    </source>
</evidence>
<organism evidence="1 2">
    <name type="scientific">Dictyobacter alpinus</name>
    <dbReference type="NCBI Taxonomy" id="2014873"/>
    <lineage>
        <taxon>Bacteria</taxon>
        <taxon>Bacillati</taxon>
        <taxon>Chloroflexota</taxon>
        <taxon>Ktedonobacteria</taxon>
        <taxon>Ktedonobacterales</taxon>
        <taxon>Dictyobacteraceae</taxon>
        <taxon>Dictyobacter</taxon>
    </lineage>
</organism>
<proteinExistence type="predicted"/>